<feature type="compositionally biased region" description="Low complexity" evidence="5">
    <location>
        <begin position="1064"/>
        <end position="1078"/>
    </location>
</feature>
<dbReference type="PANTHER" id="PTHR15922">
    <property type="entry name" value="NEUROBLASTOMA-AMPLIFIED SEQUENCE"/>
    <property type="match status" value="1"/>
</dbReference>
<protein>
    <recommendedName>
        <fullName evidence="6">Sec39 domain-containing protein</fullName>
    </recommendedName>
</protein>
<evidence type="ECO:0000259" key="6">
    <source>
        <dbReference type="Pfam" id="PF08314"/>
    </source>
</evidence>
<reference evidence="8" key="1">
    <citation type="submission" date="2014-09" db="EMBL/GenBank/DDBJ databases">
        <authorList>
            <person name="Sharma Rahul"/>
            <person name="Thines Marco"/>
        </authorList>
    </citation>
    <scope>NUCLEOTIDE SEQUENCE [LARGE SCALE GENOMIC DNA]</scope>
</reference>
<feature type="domain" description="Sec39" evidence="6">
    <location>
        <begin position="476"/>
        <end position="932"/>
    </location>
</feature>
<dbReference type="GO" id="GO:0015031">
    <property type="term" value="P:protein transport"/>
    <property type="evidence" value="ECO:0007669"/>
    <property type="project" value="UniProtKB-KW"/>
</dbReference>
<feature type="compositionally biased region" description="Polar residues" evidence="5">
    <location>
        <begin position="21"/>
        <end position="32"/>
    </location>
</feature>
<evidence type="ECO:0000256" key="3">
    <source>
        <dbReference type="ARBA" id="ARBA00022824"/>
    </source>
</evidence>
<dbReference type="Pfam" id="PF08314">
    <property type="entry name" value="Sec39"/>
    <property type="match status" value="1"/>
</dbReference>
<keyword evidence="4" id="KW-0653">Protein transport</keyword>
<name>A0A0P1BRJ7_9BASI</name>
<evidence type="ECO:0000256" key="4">
    <source>
        <dbReference type="ARBA" id="ARBA00022927"/>
    </source>
</evidence>
<dbReference type="AlphaFoldDB" id="A0A0P1BRJ7"/>
<evidence type="ECO:0000313" key="8">
    <source>
        <dbReference type="Proteomes" id="UP000054845"/>
    </source>
</evidence>
<evidence type="ECO:0000256" key="5">
    <source>
        <dbReference type="SAM" id="MobiDB-lite"/>
    </source>
</evidence>
<keyword evidence="8" id="KW-1185">Reference proteome</keyword>
<accession>A0A0P1BRJ7</accession>
<feature type="region of interest" description="Disordered" evidence="5">
    <location>
        <begin position="1101"/>
        <end position="1131"/>
    </location>
</feature>
<feature type="region of interest" description="Disordered" evidence="5">
    <location>
        <begin position="1023"/>
        <end position="1050"/>
    </location>
</feature>
<dbReference type="GO" id="GO:0000149">
    <property type="term" value="F:SNARE binding"/>
    <property type="evidence" value="ECO:0007669"/>
    <property type="project" value="TreeGrafter"/>
</dbReference>
<proteinExistence type="predicted"/>
<sequence length="1151" mass="122398">MPSTTRSASTKKRKSTDLSRHPTSSSIQPSQRTLKRTWLRYAGHIEPAEGSDAPSLSLALQALDGVTDDVWACSAFAEALQSSSLTLQDHVALSDRILTRTASAADAFARRYGQGDASDPGRETEARLLELRSIAVHAQRALLLAPVADGPSVSNVLSGKNEDEDDPWDDNEVSRDTVLETASSDAEPFNMPYYLERSFLQVAVDLVQDYKPQRLLDLLRGLPRVELQTIITERYELLSLLFLAAALHQGSIKSLFNLGLLPHVRGEEEQSIWLDSYQASTVVEDVVDTTNESLHPDGPRSLSRTELVGWYEEQVLLLEAQANNASSAQDLLDVALAAVGTAADQLLQLKEELAMLAALNSRSARSIDAREFSLSDLRAALENPERSRQTAVAYLASATSPSEADAAMHDLVVFLMRASGASGIATSLKYLVFDMLRAQSNTPGRFGMDCLRLIASVLRALSAADGALILDEETRARLALVSIYGSERTDGSAKAAFSAIVDAAVPDDFSSKIAGVPAGTRESLAILLAPRLPETMATEELYNSLPTPSLQLLPLVKSHVRASKTFAARGLRLSIASLAAASGDAGAQRRLVVRLLRAGDVKKESRIWAPLRLELEAMAGQGGLLEALGPHQATVVVLEEVLRNGDVSTFKLLLADTSATATPSSEEAEELVLRVSRELYDNTESTNVHRGDMKIAYEVLSAVTPTPRISAERAFIEGTSKLCSYNLSRSRDAQLEHARHEQVTPLQIRMSPNRQELIGRLLSLNDGAYQTVDIIIELARKLNAVGTPSRSSWGGATDLTQTSPKPKALIDAQTLAWISNAAVAAEDFRAARAACTRLVEQVAALRKRANAAAAAHAGSTDSSNMSLRDPNSVAAVLPQAQEEAWQACLQVARHPDFEDTSAKLELMAHVIELCPPDKVSGFLRQWRNAEEMHLAFLEANPTLPGGTHASRRLDQGQFGAAAVASRMTSLSASDVRARASYAAGSIFSAAQAAQAASGGFSGLFNSARLAGVVDGLRGGVAPAPSASGRTVPGAASLASPPASGGGGFGSRAAQLFDGLGDAPSARSSSPGGTSISLSGYMDPAERAARAARSFFGGFASGLPSGGAPGPRPETNGDVEHDEKNSVRNVSASQGFSISRGAAWLLGEEERN</sequence>
<dbReference type="PANTHER" id="PTHR15922:SF2">
    <property type="entry name" value="NBAS SUBUNIT OF NRZ TETHERING COMPLEX"/>
    <property type="match status" value="1"/>
</dbReference>
<feature type="compositionally biased region" description="Low complexity" evidence="5">
    <location>
        <begin position="1032"/>
        <end position="1042"/>
    </location>
</feature>
<dbReference type="Proteomes" id="UP000054845">
    <property type="component" value="Unassembled WGS sequence"/>
</dbReference>
<evidence type="ECO:0000256" key="2">
    <source>
        <dbReference type="ARBA" id="ARBA00022448"/>
    </source>
</evidence>
<dbReference type="GO" id="GO:0070939">
    <property type="term" value="C:Dsl1/NZR complex"/>
    <property type="evidence" value="ECO:0007669"/>
    <property type="project" value="TreeGrafter"/>
</dbReference>
<dbReference type="InterPro" id="IPR013244">
    <property type="entry name" value="Sec39_domain"/>
</dbReference>
<feature type="region of interest" description="Disordered" evidence="5">
    <location>
        <begin position="1059"/>
        <end position="1078"/>
    </location>
</feature>
<organism evidence="7 8">
    <name type="scientific">Ceraceosorus bombacis</name>
    <dbReference type="NCBI Taxonomy" id="401625"/>
    <lineage>
        <taxon>Eukaryota</taxon>
        <taxon>Fungi</taxon>
        <taxon>Dikarya</taxon>
        <taxon>Basidiomycota</taxon>
        <taxon>Ustilaginomycotina</taxon>
        <taxon>Exobasidiomycetes</taxon>
        <taxon>Ceraceosorales</taxon>
        <taxon>Ceraceosoraceae</taxon>
        <taxon>Ceraceosorus</taxon>
    </lineage>
</organism>
<evidence type="ECO:0000313" key="7">
    <source>
        <dbReference type="EMBL" id="CEH18788.1"/>
    </source>
</evidence>
<dbReference type="STRING" id="401625.A0A0P1BRJ7"/>
<feature type="region of interest" description="Disordered" evidence="5">
    <location>
        <begin position="1"/>
        <end position="32"/>
    </location>
</feature>
<dbReference type="GO" id="GO:0006890">
    <property type="term" value="P:retrograde vesicle-mediated transport, Golgi to endoplasmic reticulum"/>
    <property type="evidence" value="ECO:0007669"/>
    <property type="project" value="InterPro"/>
</dbReference>
<keyword evidence="3" id="KW-0256">Endoplasmic reticulum</keyword>
<dbReference type="OrthoDB" id="27490at2759"/>
<keyword evidence="2" id="KW-0813">Transport</keyword>
<dbReference type="EMBL" id="CCYA01000276">
    <property type="protein sequence ID" value="CEH18788.1"/>
    <property type="molecule type" value="Genomic_DNA"/>
</dbReference>
<evidence type="ECO:0000256" key="1">
    <source>
        <dbReference type="ARBA" id="ARBA00004240"/>
    </source>
</evidence>
<comment type="subcellular location">
    <subcellularLocation>
        <location evidence="1">Endoplasmic reticulum</location>
    </subcellularLocation>
</comment>